<proteinExistence type="predicted"/>
<dbReference type="EMBL" id="LNTA01000027">
    <property type="protein sequence ID" value="KWV16467.1"/>
    <property type="molecule type" value="Genomic_DNA"/>
</dbReference>
<name>A0A109HP94_XANCT</name>
<dbReference type="InterPro" id="IPR051218">
    <property type="entry name" value="Sec_MonoDiacylglyc_Lipase"/>
</dbReference>
<dbReference type="PANTHER" id="PTHR45856:SF24">
    <property type="entry name" value="FUNGAL LIPASE-LIKE DOMAIN-CONTAINING PROTEIN"/>
    <property type="match status" value="1"/>
</dbReference>
<dbReference type="PANTHER" id="PTHR45856">
    <property type="entry name" value="ALPHA/BETA-HYDROLASES SUPERFAMILY PROTEIN"/>
    <property type="match status" value="1"/>
</dbReference>
<dbReference type="Gene3D" id="3.40.50.1820">
    <property type="entry name" value="alpha/beta hydrolase"/>
    <property type="match status" value="1"/>
</dbReference>
<dbReference type="RefSeq" id="WP_003479306.1">
    <property type="nucleotide sequence ID" value="NZ_CP089999.1"/>
</dbReference>
<evidence type="ECO:0000313" key="3">
    <source>
        <dbReference type="Proteomes" id="UP000055854"/>
    </source>
</evidence>
<dbReference type="Proteomes" id="UP000055854">
    <property type="component" value="Unassembled WGS sequence"/>
</dbReference>
<gene>
    <name evidence="2" type="ORF">ATB53_09435</name>
</gene>
<dbReference type="InterPro" id="IPR029058">
    <property type="entry name" value="AB_hydrolase_fold"/>
</dbReference>
<dbReference type="InterPro" id="IPR002921">
    <property type="entry name" value="Fungal_lipase-type"/>
</dbReference>
<evidence type="ECO:0000259" key="1">
    <source>
        <dbReference type="Pfam" id="PF01764"/>
    </source>
</evidence>
<dbReference type="GO" id="GO:0006629">
    <property type="term" value="P:lipid metabolic process"/>
    <property type="evidence" value="ECO:0007669"/>
    <property type="project" value="InterPro"/>
</dbReference>
<accession>A0A109HP94</accession>
<organism evidence="2 3">
    <name type="scientific">Xanthomonas campestris pv. translucens</name>
    <dbReference type="NCBI Taxonomy" id="343"/>
    <lineage>
        <taxon>Bacteria</taxon>
        <taxon>Pseudomonadati</taxon>
        <taxon>Pseudomonadota</taxon>
        <taxon>Gammaproteobacteria</taxon>
        <taxon>Lysobacterales</taxon>
        <taxon>Lysobacteraceae</taxon>
        <taxon>Xanthomonas</taxon>
        <taxon>Xanthomonas translucens group</taxon>
    </lineage>
</organism>
<dbReference type="SUPFAM" id="SSF53474">
    <property type="entry name" value="alpha/beta-Hydrolases"/>
    <property type="match status" value="1"/>
</dbReference>
<dbReference type="OrthoDB" id="5522031at2"/>
<sequence length="323" mass="34667">MRAIPQTQAPLDPSLTLAMAQASIAAYAAFEGKPVLAPCNYRLVARWSGWDGDPFGGSEELFGLLFQSTEDAATCLFAFRGTDSDLDVYEDLDFSTADFVPSAGTVTPTPRVSAGFYRIYDGKSGSMRASMREQVFALLAHFAPSQVYVTGHSLGGALSQLFSLDLALSQPAVRACNINFCSPMVGQASWGQAYAQSIAAADSTRCFNYWDYVPSLPPSTFDYVPVGQELRAAHDVRGALFVHPLSRHAIANMQTVLQHALPLTPQLWSGTFPDCADPRRLMLSQVPPMQAQPAWADVELGARGSERLPGLAPCQPVPASAAG</sequence>
<dbReference type="CDD" id="cd00519">
    <property type="entry name" value="Lipase_3"/>
    <property type="match status" value="1"/>
</dbReference>
<dbReference type="AlphaFoldDB" id="A0A109HP94"/>
<reference evidence="2 3" key="1">
    <citation type="submission" date="2015-11" db="EMBL/GenBank/DDBJ databases">
        <title>Long Read and Single Molecule DNA Sequencing Simplifies Genome Assembly and TAL Effector Gene Analysis of Xanthomonas translucens.</title>
        <authorList>
            <person name="Peng Z."/>
            <person name="Hu Y."/>
            <person name="Xie J."/>
            <person name="Potnis N."/>
            <person name="Akhunova A."/>
            <person name="Jones J."/>
            <person name="Liu Z."/>
            <person name="White F."/>
            <person name="Liu S."/>
        </authorList>
    </citation>
    <scope>NUCLEOTIDE SEQUENCE [LARGE SCALE GENOMIC DNA]</scope>
    <source>
        <strain evidence="2 3">B1</strain>
    </source>
</reference>
<comment type="caution">
    <text evidence="2">The sequence shown here is derived from an EMBL/GenBank/DDBJ whole genome shotgun (WGS) entry which is preliminary data.</text>
</comment>
<feature type="domain" description="Fungal lipase-type" evidence="1">
    <location>
        <begin position="77"/>
        <end position="219"/>
    </location>
</feature>
<dbReference type="Pfam" id="PF01764">
    <property type="entry name" value="Lipase_3"/>
    <property type="match status" value="1"/>
</dbReference>
<protein>
    <submittedName>
        <fullName evidence="2">Lipase</fullName>
    </submittedName>
</protein>
<evidence type="ECO:0000313" key="2">
    <source>
        <dbReference type="EMBL" id="KWV16467.1"/>
    </source>
</evidence>